<dbReference type="OrthoDB" id="7202227at2"/>
<reference evidence="2" key="1">
    <citation type="submission" date="2011-03" db="EMBL/GenBank/DDBJ databases">
        <title>Draft genome sequence of Brevundimonas diminuta.</title>
        <authorList>
            <person name="Brown P.J.B."/>
            <person name="Buechlein A."/>
            <person name="Hemmerich C."/>
            <person name="Brun Y.V."/>
        </authorList>
    </citation>
    <scope>NUCLEOTIDE SEQUENCE [LARGE SCALE GENOMIC DNA]</scope>
    <source>
        <strain evidence="2">C19</strain>
    </source>
</reference>
<protein>
    <submittedName>
        <fullName evidence="1">Rhizobiocin RzcA</fullName>
    </submittedName>
</protein>
<dbReference type="EMBL" id="GL883077">
    <property type="protein sequence ID" value="EGF92899.1"/>
    <property type="molecule type" value="Genomic_DNA"/>
</dbReference>
<dbReference type="GO" id="GO:0005509">
    <property type="term" value="F:calcium ion binding"/>
    <property type="evidence" value="ECO:0007669"/>
    <property type="project" value="InterPro"/>
</dbReference>
<dbReference type="Gene3D" id="2.150.10.10">
    <property type="entry name" value="Serralysin-like metalloprotease, C-terminal"/>
    <property type="match status" value="1"/>
</dbReference>
<dbReference type="InterPro" id="IPR011049">
    <property type="entry name" value="Serralysin-like_metalloprot_C"/>
</dbReference>
<organism evidence="1 2">
    <name type="scientific">Asticcacaulis biprosthecium C19</name>
    <dbReference type="NCBI Taxonomy" id="715226"/>
    <lineage>
        <taxon>Bacteria</taxon>
        <taxon>Pseudomonadati</taxon>
        <taxon>Pseudomonadota</taxon>
        <taxon>Alphaproteobacteria</taxon>
        <taxon>Caulobacterales</taxon>
        <taxon>Caulobacteraceae</taxon>
        <taxon>Asticcacaulis</taxon>
    </lineage>
</organism>
<keyword evidence="2" id="KW-1185">Reference proteome</keyword>
<sequence>MIPSKRRATLCWYLIGNNGLNALAGHDTLDDSAGNDTLSGGSGSDLFLFKSGSGAGMVTDLGAGDRIDIHTYTHGVANAGLVTQAGLDVVIALDGNWVTVSHAVRADVLAHLVW</sequence>
<dbReference type="SUPFAM" id="SSF51120">
    <property type="entry name" value="beta-Roll"/>
    <property type="match status" value="1"/>
</dbReference>
<dbReference type="HOGENOM" id="CLU_2115933_0_0_5"/>
<gene>
    <name evidence="1" type="ORF">ABI_13370</name>
</gene>
<name>F4QI32_9CAUL</name>
<dbReference type="InterPro" id="IPR018511">
    <property type="entry name" value="Hemolysin-typ_Ca-bd_CS"/>
</dbReference>
<dbReference type="InterPro" id="IPR001343">
    <property type="entry name" value="Hemolysn_Ca-bd"/>
</dbReference>
<evidence type="ECO:0000313" key="1">
    <source>
        <dbReference type="EMBL" id="EGF92899.1"/>
    </source>
</evidence>
<evidence type="ECO:0000313" key="2">
    <source>
        <dbReference type="Proteomes" id="UP000006512"/>
    </source>
</evidence>
<dbReference type="AlphaFoldDB" id="F4QI32"/>
<dbReference type="Pfam" id="PF00353">
    <property type="entry name" value="HemolysinCabind"/>
    <property type="match status" value="1"/>
</dbReference>
<dbReference type="STRING" id="715226.ABI_13370"/>
<accession>F4QI32</accession>
<dbReference type="PROSITE" id="PS00330">
    <property type="entry name" value="HEMOLYSIN_CALCIUM"/>
    <property type="match status" value="1"/>
</dbReference>
<dbReference type="Proteomes" id="UP000006512">
    <property type="component" value="Unassembled WGS sequence"/>
</dbReference>
<dbReference type="RefSeq" id="WP_006272081.1">
    <property type="nucleotide sequence ID" value="NZ_GL883077.1"/>
</dbReference>
<proteinExistence type="predicted"/>